<evidence type="ECO:0000313" key="3">
    <source>
        <dbReference type="Proteomes" id="UP000677413"/>
    </source>
</evidence>
<name>A0A941B5M4_9ACTN</name>
<evidence type="ECO:0000256" key="1">
    <source>
        <dbReference type="SAM" id="MobiDB-lite"/>
    </source>
</evidence>
<dbReference type="Proteomes" id="UP000677413">
    <property type="component" value="Unassembled WGS sequence"/>
</dbReference>
<evidence type="ECO:0000313" key="2">
    <source>
        <dbReference type="EMBL" id="MBQ0848052.1"/>
    </source>
</evidence>
<dbReference type="EMBL" id="JAGPYQ010000001">
    <property type="protein sequence ID" value="MBQ0848052.1"/>
    <property type="molecule type" value="Genomic_DNA"/>
</dbReference>
<dbReference type="RefSeq" id="WP_210881664.1">
    <property type="nucleotide sequence ID" value="NZ_JAGPYQ010000001.1"/>
</dbReference>
<keyword evidence="3" id="KW-1185">Reference proteome</keyword>
<feature type="compositionally biased region" description="Low complexity" evidence="1">
    <location>
        <begin position="8"/>
        <end position="18"/>
    </location>
</feature>
<feature type="region of interest" description="Disordered" evidence="1">
    <location>
        <begin position="1"/>
        <end position="49"/>
    </location>
</feature>
<proteinExistence type="predicted"/>
<gene>
    <name evidence="2" type="ORF">J8N05_07475</name>
</gene>
<sequence>MHNPSSEATVTAPGTSGTPGPPDRRRGAARARSGIGGGRLWRDGREVTR</sequence>
<comment type="caution">
    <text evidence="2">The sequence shown here is derived from an EMBL/GenBank/DDBJ whole genome shotgun (WGS) entry which is preliminary data.</text>
</comment>
<protein>
    <submittedName>
        <fullName evidence="2">Uncharacterized protein</fullName>
    </submittedName>
</protein>
<organism evidence="2 3">
    <name type="scientific">Streptomyces liliiviolaceus</name>
    <dbReference type="NCBI Taxonomy" id="2823109"/>
    <lineage>
        <taxon>Bacteria</taxon>
        <taxon>Bacillati</taxon>
        <taxon>Actinomycetota</taxon>
        <taxon>Actinomycetes</taxon>
        <taxon>Kitasatosporales</taxon>
        <taxon>Streptomycetaceae</taxon>
        <taxon>Streptomyces</taxon>
    </lineage>
</organism>
<accession>A0A941B5M4</accession>
<dbReference type="AlphaFoldDB" id="A0A941B5M4"/>
<reference evidence="2 3" key="1">
    <citation type="submission" date="2021-04" db="EMBL/GenBank/DDBJ databases">
        <authorList>
            <person name="Tang X."/>
            <person name="Zhou X."/>
            <person name="Chen X."/>
            <person name="Cernava T."/>
            <person name="Zhang C."/>
        </authorList>
    </citation>
    <scope>NUCLEOTIDE SEQUENCE [LARGE SCALE GENOMIC DNA]</scope>
    <source>
        <strain evidence="2 3">BH-SS-21</strain>
    </source>
</reference>
<feature type="compositionally biased region" description="Basic and acidic residues" evidence="1">
    <location>
        <begin position="40"/>
        <end position="49"/>
    </location>
</feature>